<evidence type="ECO:0000313" key="3">
    <source>
        <dbReference type="EMBL" id="KKR23655.1"/>
    </source>
</evidence>
<evidence type="ECO:0000313" key="4">
    <source>
        <dbReference type="Proteomes" id="UP000034764"/>
    </source>
</evidence>
<evidence type="ECO:0000259" key="2">
    <source>
        <dbReference type="Pfam" id="PF02481"/>
    </source>
</evidence>
<feature type="domain" description="Smf/DprA SLOG" evidence="2">
    <location>
        <begin position="10"/>
        <end position="219"/>
    </location>
</feature>
<reference evidence="3 4" key="1">
    <citation type="journal article" date="2015" name="Nature">
        <title>rRNA introns, odd ribosomes, and small enigmatic genomes across a large radiation of phyla.</title>
        <authorList>
            <person name="Brown C.T."/>
            <person name="Hug L.A."/>
            <person name="Thomas B.C."/>
            <person name="Sharon I."/>
            <person name="Castelle C.J."/>
            <person name="Singh A."/>
            <person name="Wilkins M.J."/>
            <person name="Williams K.H."/>
            <person name="Banfield J.F."/>
        </authorList>
    </citation>
    <scope>NUCLEOTIDE SEQUENCE [LARGE SCALE GENOMIC DNA]</scope>
</reference>
<protein>
    <submittedName>
        <fullName evidence="3">Polypeptide deformylase Smf family protein</fullName>
    </submittedName>
</protein>
<proteinExistence type="inferred from homology"/>
<dbReference type="EMBL" id="LBXD01000010">
    <property type="protein sequence ID" value="KKR23655.1"/>
    <property type="molecule type" value="Genomic_DNA"/>
</dbReference>
<dbReference type="PATRIC" id="fig|1619031.3.peg.256"/>
<comment type="caution">
    <text evidence="3">The sequence shown here is derived from an EMBL/GenBank/DDBJ whole genome shotgun (WGS) entry which is preliminary data.</text>
</comment>
<dbReference type="GO" id="GO:0009294">
    <property type="term" value="P:DNA-mediated transformation"/>
    <property type="evidence" value="ECO:0007669"/>
    <property type="project" value="InterPro"/>
</dbReference>
<accession>A0A0G0RMC7</accession>
<dbReference type="NCBIfam" id="TIGR00732">
    <property type="entry name" value="dprA"/>
    <property type="match status" value="1"/>
</dbReference>
<dbReference type="SUPFAM" id="SSF102405">
    <property type="entry name" value="MCP/YpsA-like"/>
    <property type="match status" value="1"/>
</dbReference>
<dbReference type="AlphaFoldDB" id="A0A0G0RMC7"/>
<dbReference type="PANTHER" id="PTHR43022:SF1">
    <property type="entry name" value="PROTEIN SMF"/>
    <property type="match status" value="1"/>
</dbReference>
<name>A0A0G0RMC7_9BACT</name>
<dbReference type="PANTHER" id="PTHR43022">
    <property type="entry name" value="PROTEIN SMF"/>
    <property type="match status" value="1"/>
</dbReference>
<dbReference type="Proteomes" id="UP000034764">
    <property type="component" value="Unassembled WGS sequence"/>
</dbReference>
<dbReference type="InterPro" id="IPR057666">
    <property type="entry name" value="DrpA_SLOG"/>
</dbReference>
<organism evidence="3 4">
    <name type="scientific">Candidatus Yanofskybacteria bacterium GW2011_GWD2_39_48</name>
    <dbReference type="NCBI Taxonomy" id="1619031"/>
    <lineage>
        <taxon>Bacteria</taxon>
        <taxon>Candidatus Yanofskyibacteriota</taxon>
    </lineage>
</organism>
<sequence>MAVEKITEIKISSKIYPHRLKHIPSAPKAIYCRGNIELLKSDCIGVVGTRKHTSYGKEACQTIIRRLVESNLTIVSGLALGIDAIAHKSTLDNNGKTIAVLGSSIEDRFIAPQTNFMLARQIIQNGGLILSEYKSEKRATAFTFPARNRIISGLSMGVLVIEADEKSGSLITANCALDQNRDVFAIPGTIFSPKSLGANKLIQRGAKLVISADDIIEEYGQLRIQSIYQKTISPEGLLEEKIIECLGIHGPADLDTIIEFCQNEASKILTRLSIMEIGSKIRQLNSGKYILNNN</sequence>
<gene>
    <name evidence="3" type="ORF">UT53_C0010G0009</name>
</gene>
<dbReference type="Pfam" id="PF02481">
    <property type="entry name" value="DNA_processg_A"/>
    <property type="match status" value="1"/>
</dbReference>
<dbReference type="InterPro" id="IPR003488">
    <property type="entry name" value="DprA"/>
</dbReference>
<evidence type="ECO:0000256" key="1">
    <source>
        <dbReference type="ARBA" id="ARBA00006525"/>
    </source>
</evidence>
<comment type="similarity">
    <text evidence="1">Belongs to the DprA/Smf family.</text>
</comment>
<dbReference type="Gene3D" id="3.40.50.450">
    <property type="match status" value="1"/>
</dbReference>